<evidence type="ECO:0000313" key="2">
    <source>
        <dbReference type="Proteomes" id="UP001142055"/>
    </source>
</evidence>
<proteinExistence type="predicted"/>
<dbReference type="InterPro" id="IPR002347">
    <property type="entry name" value="SDR_fam"/>
</dbReference>
<reference evidence="1" key="1">
    <citation type="submission" date="2022-12" db="EMBL/GenBank/DDBJ databases">
        <title>Genome assemblies of Blomia tropicalis.</title>
        <authorList>
            <person name="Cui Y."/>
        </authorList>
    </citation>
    <scope>NUCLEOTIDE SEQUENCE</scope>
    <source>
        <tissue evidence="1">Adult mites</tissue>
    </source>
</reference>
<dbReference type="Gene3D" id="3.40.50.720">
    <property type="entry name" value="NAD(P)-binding Rossmann-like Domain"/>
    <property type="match status" value="1"/>
</dbReference>
<protein>
    <submittedName>
        <fullName evidence="1">Uncharacterized protein</fullName>
    </submittedName>
</protein>
<dbReference type="AlphaFoldDB" id="A0A9Q0RKB1"/>
<dbReference type="PRINTS" id="PR00080">
    <property type="entry name" value="SDRFAMILY"/>
</dbReference>
<comment type="caution">
    <text evidence="1">The sequence shown here is derived from an EMBL/GenBank/DDBJ whole genome shotgun (WGS) entry which is preliminary data.</text>
</comment>
<gene>
    <name evidence="1" type="ORF">RDWZM_008397</name>
</gene>
<name>A0A9Q0RKB1_BLOTA</name>
<evidence type="ECO:0000313" key="1">
    <source>
        <dbReference type="EMBL" id="KAJ6217240.1"/>
    </source>
</evidence>
<dbReference type="FunFam" id="3.40.50.720:FF:000084">
    <property type="entry name" value="Short-chain dehydrogenase reductase"/>
    <property type="match status" value="1"/>
</dbReference>
<dbReference type="PANTHER" id="PTHR43975">
    <property type="entry name" value="ZGC:101858"/>
    <property type="match status" value="1"/>
</dbReference>
<dbReference type="PRINTS" id="PR00081">
    <property type="entry name" value="GDHRDH"/>
</dbReference>
<dbReference type="EMBL" id="JAPWDV010000003">
    <property type="protein sequence ID" value="KAJ6217240.1"/>
    <property type="molecule type" value="Genomic_DNA"/>
</dbReference>
<organism evidence="1 2">
    <name type="scientific">Blomia tropicalis</name>
    <name type="common">Mite</name>
    <dbReference type="NCBI Taxonomy" id="40697"/>
    <lineage>
        <taxon>Eukaryota</taxon>
        <taxon>Metazoa</taxon>
        <taxon>Ecdysozoa</taxon>
        <taxon>Arthropoda</taxon>
        <taxon>Chelicerata</taxon>
        <taxon>Arachnida</taxon>
        <taxon>Acari</taxon>
        <taxon>Acariformes</taxon>
        <taxon>Sarcoptiformes</taxon>
        <taxon>Astigmata</taxon>
        <taxon>Glycyphagoidea</taxon>
        <taxon>Echimyopodidae</taxon>
        <taxon>Blomia</taxon>
    </lineage>
</organism>
<dbReference type="InterPro" id="IPR036291">
    <property type="entry name" value="NAD(P)-bd_dom_sf"/>
</dbReference>
<dbReference type="SUPFAM" id="SSF51735">
    <property type="entry name" value="NAD(P)-binding Rossmann-fold domains"/>
    <property type="match status" value="1"/>
</dbReference>
<sequence length="275" mass="29521">MSTSNLKYAFNGKVALVTGSSAGIGKAIAIQLAQYGAKVTITGRNDAALKSVAAQIEQVSGGDSPLQIVGDLLDESLPKKLIDETIKKYGRLDFLINNAGGATPNGTYSSPNLLDEYDRVMKLNVRSVISLTQLSVPHLEKFKGNIVNISSIAAIKPFQPIYSISKAALDMVTKTSALELGPKGIRVNSVNPGPVVTDFLRSRNVDKEGRDRFYEEAEPNSLMKRIGRPEDIANLVSFLVSDDAMNITGSIMVSDSGTLIGPGGKPFKPDMYEKK</sequence>
<dbReference type="Pfam" id="PF13561">
    <property type="entry name" value="adh_short_C2"/>
    <property type="match status" value="1"/>
</dbReference>
<dbReference type="PANTHER" id="PTHR43975:SF2">
    <property type="entry name" value="EG:BACR7A4.14 PROTEIN-RELATED"/>
    <property type="match status" value="1"/>
</dbReference>
<keyword evidence="2" id="KW-1185">Reference proteome</keyword>
<accession>A0A9Q0RKB1</accession>
<dbReference type="Proteomes" id="UP001142055">
    <property type="component" value="Chromosome 3"/>
</dbReference>
<dbReference type="OMA" id="PVEMIHY"/>